<name>A0A081DAZ8_NONUL</name>
<proteinExistence type="predicted"/>
<keyword evidence="1" id="KW-0812">Transmembrane</keyword>
<gene>
    <name evidence="2" type="ORF">JCM19296_1691</name>
</gene>
<dbReference type="GO" id="GO:0016491">
    <property type="term" value="F:oxidoreductase activity"/>
    <property type="evidence" value="ECO:0007669"/>
    <property type="project" value="UniProtKB-KW"/>
</dbReference>
<evidence type="ECO:0000313" key="3">
    <source>
        <dbReference type="Proteomes" id="UP000028980"/>
    </source>
</evidence>
<dbReference type="EC" id="1.9.3.1" evidence="2"/>
<comment type="caution">
    <text evidence="2">The sequence shown here is derived from an EMBL/GenBank/DDBJ whole genome shotgun (WGS) entry which is preliminary data.</text>
</comment>
<dbReference type="AlphaFoldDB" id="A0A081DAZ8"/>
<sequence length="55" mass="6197">MQLEQFHYDNKIVKNFLYATILWGGVVGMTVGLLLAFMFLFPNLTDGISWLSSVG</sequence>
<dbReference type="InterPro" id="IPR036927">
    <property type="entry name" value="Cyt_c_oxase-like_su1_sf"/>
</dbReference>
<organism evidence="2 3">
    <name type="scientific">Nonlabens ulvanivorans</name>
    <name type="common">Persicivirga ulvanivorans</name>
    <dbReference type="NCBI Taxonomy" id="906888"/>
    <lineage>
        <taxon>Bacteria</taxon>
        <taxon>Pseudomonadati</taxon>
        <taxon>Bacteroidota</taxon>
        <taxon>Flavobacteriia</taxon>
        <taxon>Flavobacteriales</taxon>
        <taxon>Flavobacteriaceae</taxon>
        <taxon>Nonlabens</taxon>
    </lineage>
</organism>
<keyword evidence="1" id="KW-1133">Transmembrane helix</keyword>
<reference evidence="2 3" key="1">
    <citation type="journal article" date="2014" name="Genome Announc.">
        <title>Draft Genome Sequences of Marine Flavobacterium Nonlabens Strains NR17, NR24, NR27, NR32, NR33, and Ara13.</title>
        <authorList>
            <person name="Nakanishi M."/>
            <person name="Meirelles P."/>
            <person name="Suzuki R."/>
            <person name="Takatani N."/>
            <person name="Mino S."/>
            <person name="Suda W."/>
            <person name="Oshima K."/>
            <person name="Hattori M."/>
            <person name="Ohkuma M."/>
            <person name="Hosokawa M."/>
            <person name="Miyashita K."/>
            <person name="Thompson F.L."/>
            <person name="Niwa A."/>
            <person name="Sawabe T."/>
            <person name="Sawabe T."/>
        </authorList>
    </citation>
    <scope>NUCLEOTIDE SEQUENCE [LARGE SCALE GENOMIC DNA]</scope>
    <source>
        <strain evidence="3">JCM19296</strain>
    </source>
</reference>
<dbReference type="EMBL" id="BBLG01000003">
    <property type="protein sequence ID" value="GAK76094.1"/>
    <property type="molecule type" value="Genomic_DNA"/>
</dbReference>
<keyword evidence="1" id="KW-0472">Membrane</keyword>
<dbReference type="Gene3D" id="1.20.210.10">
    <property type="entry name" value="Cytochrome c oxidase-like, subunit I domain"/>
    <property type="match status" value="1"/>
</dbReference>
<protein>
    <submittedName>
        <fullName evidence="2">Cytochrome c oxidase subunit Ccon</fullName>
        <ecNumber evidence="2">1.9.3.1</ecNumber>
    </submittedName>
</protein>
<evidence type="ECO:0000256" key="1">
    <source>
        <dbReference type="SAM" id="Phobius"/>
    </source>
</evidence>
<feature type="transmembrane region" description="Helical" evidence="1">
    <location>
        <begin position="16"/>
        <end position="41"/>
    </location>
</feature>
<evidence type="ECO:0000313" key="2">
    <source>
        <dbReference type="EMBL" id="GAK76094.1"/>
    </source>
</evidence>
<dbReference type="Proteomes" id="UP000028980">
    <property type="component" value="Unassembled WGS sequence"/>
</dbReference>
<accession>A0A081DAZ8</accession>
<keyword evidence="2" id="KW-0560">Oxidoreductase</keyword>